<dbReference type="InterPro" id="IPR012394">
    <property type="entry name" value="Aldehyde_DH_NAD(P)"/>
</dbReference>
<keyword evidence="2 3" id="KW-0560">Oxidoreductase</keyword>
<sequence>MFSAAAVETLVHEVRRHQPGWEAMPPQGRKRWLLAWQHWILDNIEHIADVIQSETGKPRVDALLEPAAGMDLIAYYARNAGKFLADEHPAPHSLLARAKRITVRYRPYQAVGVIAPWNYPLAIPMLDVVPALAAGASVVLKPSELTPLSALALQRGWQEIGAPPVFAVATGGGETGAAVVNHVDYVQFTGSTGTGRKIAVACAERLIPCSLELGGKDPAIVLADADLDRAVAGVAYGGLVNSGQVCASVERVYVEEPVYDVFVAKLVDHVGKVRQGCDQTSPGNDVGTLASDRQREIVREHVDEARAKGARALTGGRAPELPGNYYLPTILVDVDHGMKCMTEETFGPTLPVMKVSDEQEAIELANDSVYGLSATVWTKSSIRGRRVAEQLNVGSVNINDALANIFSFALPMGGWKQSGIGSRGGANGLRKYCQKQAITASRFRTGSTEPLWLPYKFKTARFALALMQWTSTRRIRIRSDKSPRP</sequence>
<feature type="active site" evidence="4 5">
    <location>
        <position position="212"/>
    </location>
</feature>
<evidence type="ECO:0000313" key="8">
    <source>
        <dbReference type="EMBL" id="BAX97829.1"/>
    </source>
</evidence>
<evidence type="ECO:0000256" key="4">
    <source>
        <dbReference type="PIRSR" id="PIRSR036492-1"/>
    </source>
</evidence>
<reference evidence="9" key="1">
    <citation type="journal article" date="2017" name="Genome Announc.">
        <title>Complete Genome Sequence of Mycobacterium stephanolepidis.</title>
        <authorList>
            <person name="Fukano H."/>
            <person name="Yoshida M."/>
            <person name="Katayama Y."/>
            <person name="Omatsu T."/>
            <person name="Mizutani T."/>
            <person name="Kurata O."/>
            <person name="Wada S."/>
            <person name="Hoshino Y."/>
        </authorList>
    </citation>
    <scope>NUCLEOTIDE SEQUENCE [LARGE SCALE GENOMIC DNA]</scope>
    <source>
        <strain evidence="9">NJB0901</strain>
    </source>
</reference>
<evidence type="ECO:0000256" key="6">
    <source>
        <dbReference type="RuleBase" id="RU003345"/>
    </source>
</evidence>
<dbReference type="InterPro" id="IPR016163">
    <property type="entry name" value="Ald_DH_C"/>
</dbReference>
<dbReference type="Gene3D" id="3.40.309.10">
    <property type="entry name" value="Aldehyde Dehydrogenase, Chain A, domain 2"/>
    <property type="match status" value="1"/>
</dbReference>
<evidence type="ECO:0000313" key="9">
    <source>
        <dbReference type="Proteomes" id="UP000217954"/>
    </source>
</evidence>
<dbReference type="FunFam" id="3.40.309.10:FF:000009">
    <property type="entry name" value="Aldehyde dehydrogenase A"/>
    <property type="match status" value="1"/>
</dbReference>
<proteinExistence type="inferred from homology"/>
<name>A0A1Z4EXZ2_9MYCO</name>
<reference evidence="8 9" key="2">
    <citation type="journal article" date="2017" name="Int. J. Syst. Evol. Microbiol.">
        <title>Mycobacterium stephanolepidis sp. nov., a rapidly growing species related to Mycobacterium chelonae, isolated from marine teleost fish, Stephanolepis cirrhifer.</title>
        <authorList>
            <person name="Fukano H."/>
            <person name="Wada S."/>
            <person name="Kurata O."/>
            <person name="Katayama K."/>
            <person name="Fujiwara N."/>
            <person name="Hoshino Y."/>
        </authorList>
    </citation>
    <scope>NUCLEOTIDE SEQUENCE [LARGE SCALE GENOMIC DNA]</scope>
    <source>
        <strain evidence="8 9">NJB0901</strain>
    </source>
</reference>
<feature type="active site" evidence="4">
    <location>
        <position position="246"/>
    </location>
</feature>
<dbReference type="EMBL" id="AP018165">
    <property type="protein sequence ID" value="BAX97829.1"/>
    <property type="molecule type" value="Genomic_DNA"/>
</dbReference>
<protein>
    <recommendedName>
        <fullName evidence="3">Aldehyde dehydrogenase</fullName>
    </recommendedName>
</protein>
<evidence type="ECO:0000259" key="7">
    <source>
        <dbReference type="Pfam" id="PF00171"/>
    </source>
</evidence>
<dbReference type="PANTHER" id="PTHR11699">
    <property type="entry name" value="ALDEHYDE DEHYDROGENASE-RELATED"/>
    <property type="match status" value="1"/>
</dbReference>
<evidence type="ECO:0000256" key="3">
    <source>
        <dbReference type="PIRNR" id="PIRNR036492"/>
    </source>
</evidence>
<feature type="domain" description="Aldehyde dehydrogenase" evidence="7">
    <location>
        <begin position="3"/>
        <end position="437"/>
    </location>
</feature>
<evidence type="ECO:0000256" key="1">
    <source>
        <dbReference type="ARBA" id="ARBA00009986"/>
    </source>
</evidence>
<dbReference type="InterPro" id="IPR015590">
    <property type="entry name" value="Aldehyde_DH_dom"/>
</dbReference>
<evidence type="ECO:0000256" key="5">
    <source>
        <dbReference type="PROSITE-ProRule" id="PRU10007"/>
    </source>
</evidence>
<dbReference type="GO" id="GO:0016620">
    <property type="term" value="F:oxidoreductase activity, acting on the aldehyde or oxo group of donors, NAD or NADP as acceptor"/>
    <property type="evidence" value="ECO:0007669"/>
    <property type="project" value="InterPro"/>
</dbReference>
<comment type="similarity">
    <text evidence="1 3 6">Belongs to the aldehyde dehydrogenase family.</text>
</comment>
<dbReference type="KEGG" id="mste:MSTE_02519"/>
<dbReference type="GO" id="GO:0006081">
    <property type="term" value="P:aldehyde metabolic process"/>
    <property type="evidence" value="ECO:0007669"/>
    <property type="project" value="InterPro"/>
</dbReference>
<gene>
    <name evidence="8" type="ORF">MSTE_02519</name>
</gene>
<evidence type="ECO:0000256" key="2">
    <source>
        <dbReference type="ARBA" id="ARBA00023002"/>
    </source>
</evidence>
<dbReference type="InterPro" id="IPR016162">
    <property type="entry name" value="Ald_DH_N"/>
</dbReference>
<organism evidence="8 9">
    <name type="scientific">[Mycobacterium] stephanolepidis</name>
    <dbReference type="NCBI Taxonomy" id="1520670"/>
    <lineage>
        <taxon>Bacteria</taxon>
        <taxon>Bacillati</taxon>
        <taxon>Actinomycetota</taxon>
        <taxon>Actinomycetes</taxon>
        <taxon>Mycobacteriales</taxon>
        <taxon>Mycobacteriaceae</taxon>
        <taxon>Mycobacteroides</taxon>
    </lineage>
</organism>
<dbReference type="PIRSF" id="PIRSF036492">
    <property type="entry name" value="ALDH"/>
    <property type="match status" value="1"/>
</dbReference>
<dbReference type="Proteomes" id="UP000217954">
    <property type="component" value="Chromosome"/>
</dbReference>
<dbReference type="Pfam" id="PF00171">
    <property type="entry name" value="Aldedh"/>
    <property type="match status" value="1"/>
</dbReference>
<dbReference type="Gene3D" id="3.40.605.10">
    <property type="entry name" value="Aldehyde Dehydrogenase, Chain A, domain 1"/>
    <property type="match status" value="1"/>
</dbReference>
<dbReference type="SUPFAM" id="SSF53720">
    <property type="entry name" value="ALDH-like"/>
    <property type="match status" value="1"/>
</dbReference>
<keyword evidence="9" id="KW-1185">Reference proteome</keyword>
<accession>A0A1Z4EXZ2</accession>
<dbReference type="InterPro" id="IPR016161">
    <property type="entry name" value="Ald_DH/histidinol_DH"/>
</dbReference>
<dbReference type="AlphaFoldDB" id="A0A1Z4EXZ2"/>
<dbReference type="CDD" id="cd07099">
    <property type="entry name" value="ALDH_DDALDH"/>
    <property type="match status" value="1"/>
</dbReference>
<dbReference type="InterPro" id="IPR029510">
    <property type="entry name" value="Ald_DH_CS_GLU"/>
</dbReference>
<dbReference type="PROSITE" id="PS00687">
    <property type="entry name" value="ALDEHYDE_DEHYDR_GLU"/>
    <property type="match status" value="1"/>
</dbReference>